<dbReference type="InterPro" id="IPR005119">
    <property type="entry name" value="LysR_subst-bd"/>
</dbReference>
<name>A0A934QVR9_9PSEU</name>
<evidence type="ECO:0000256" key="1">
    <source>
        <dbReference type="ARBA" id="ARBA00009437"/>
    </source>
</evidence>
<evidence type="ECO:0000259" key="5">
    <source>
        <dbReference type="PROSITE" id="PS50931"/>
    </source>
</evidence>
<evidence type="ECO:0000256" key="3">
    <source>
        <dbReference type="ARBA" id="ARBA00023125"/>
    </source>
</evidence>
<dbReference type="PRINTS" id="PR00039">
    <property type="entry name" value="HTHLYSR"/>
</dbReference>
<reference evidence="6" key="1">
    <citation type="submission" date="2020-12" db="EMBL/GenBank/DDBJ databases">
        <title>Prauserella sp. ASG 168, a novel actinomycete isolated from cave rock.</title>
        <authorList>
            <person name="Suriyachadkun C."/>
        </authorList>
    </citation>
    <scope>NUCLEOTIDE SEQUENCE</scope>
    <source>
        <strain evidence="6">ASG 168</strain>
    </source>
</reference>
<dbReference type="InterPro" id="IPR036390">
    <property type="entry name" value="WH_DNA-bd_sf"/>
</dbReference>
<dbReference type="Gene3D" id="1.10.10.10">
    <property type="entry name" value="Winged helix-like DNA-binding domain superfamily/Winged helix DNA-binding domain"/>
    <property type="match status" value="1"/>
</dbReference>
<dbReference type="SUPFAM" id="SSF46785">
    <property type="entry name" value="Winged helix' DNA-binding domain"/>
    <property type="match status" value="1"/>
</dbReference>
<evidence type="ECO:0000313" key="6">
    <source>
        <dbReference type="EMBL" id="MBK1787440.1"/>
    </source>
</evidence>
<dbReference type="Pfam" id="PF03466">
    <property type="entry name" value="LysR_substrate"/>
    <property type="match status" value="1"/>
</dbReference>
<dbReference type="EMBL" id="JAENJH010000006">
    <property type="protein sequence ID" value="MBK1787440.1"/>
    <property type="molecule type" value="Genomic_DNA"/>
</dbReference>
<keyword evidence="2" id="KW-0805">Transcription regulation</keyword>
<comment type="similarity">
    <text evidence="1">Belongs to the LysR transcriptional regulatory family.</text>
</comment>
<feature type="domain" description="HTH lysR-type" evidence="5">
    <location>
        <begin position="1"/>
        <end position="58"/>
    </location>
</feature>
<dbReference type="PROSITE" id="PS50931">
    <property type="entry name" value="HTH_LYSR"/>
    <property type="match status" value="1"/>
</dbReference>
<dbReference type="InterPro" id="IPR000847">
    <property type="entry name" value="LysR_HTH_N"/>
</dbReference>
<comment type="caution">
    <text evidence="6">The sequence shown here is derived from an EMBL/GenBank/DDBJ whole genome shotgun (WGS) entry which is preliminary data.</text>
</comment>
<proteinExistence type="inferred from homology"/>
<keyword evidence="3" id="KW-0238">DNA-binding</keyword>
<dbReference type="AlphaFoldDB" id="A0A934QVR9"/>
<dbReference type="PANTHER" id="PTHR30346">
    <property type="entry name" value="TRANSCRIPTIONAL DUAL REGULATOR HCAR-RELATED"/>
    <property type="match status" value="1"/>
</dbReference>
<dbReference type="GO" id="GO:0003700">
    <property type="term" value="F:DNA-binding transcription factor activity"/>
    <property type="evidence" value="ECO:0007669"/>
    <property type="project" value="InterPro"/>
</dbReference>
<dbReference type="SUPFAM" id="SSF53850">
    <property type="entry name" value="Periplasmic binding protein-like II"/>
    <property type="match status" value="1"/>
</dbReference>
<sequence>MELRHLRFALEIERHGHFGRAARALGMAQPPLSRHVAALEEELEVRLFDRTPQGVRVTAAGAVWLDHAREILRQVETATGAARRAARGQSGVLRLGFVGSALVALLPSLLARFRASHPGVVLEARELSSSDCAAALLAGEIDVAVCRGGPAGSGAERLVSIPICSDNLVVMCHRAHAFATRPAIEPDQLRGQPVVTVSDHDEPAVAAALAGVLDGRGGRAQVTRARDVHTIVGLVACDAGVGLLPASARSLARAETRVVEVDPPVRLPDMCLSFRRTDDSPALGAFLATTAAHCEGVGDRLTALGRA</sequence>
<dbReference type="Pfam" id="PF00126">
    <property type="entry name" value="HTH_1"/>
    <property type="match status" value="1"/>
</dbReference>
<accession>A0A934QVR9</accession>
<dbReference type="GO" id="GO:0003677">
    <property type="term" value="F:DNA binding"/>
    <property type="evidence" value="ECO:0007669"/>
    <property type="project" value="UniProtKB-KW"/>
</dbReference>
<keyword evidence="7" id="KW-1185">Reference proteome</keyword>
<evidence type="ECO:0000256" key="2">
    <source>
        <dbReference type="ARBA" id="ARBA00023015"/>
    </source>
</evidence>
<dbReference type="FunFam" id="1.10.10.10:FF:000001">
    <property type="entry name" value="LysR family transcriptional regulator"/>
    <property type="match status" value="1"/>
</dbReference>
<evidence type="ECO:0000313" key="7">
    <source>
        <dbReference type="Proteomes" id="UP000635245"/>
    </source>
</evidence>
<dbReference type="GO" id="GO:0032993">
    <property type="term" value="C:protein-DNA complex"/>
    <property type="evidence" value="ECO:0007669"/>
    <property type="project" value="TreeGrafter"/>
</dbReference>
<evidence type="ECO:0000256" key="4">
    <source>
        <dbReference type="ARBA" id="ARBA00023163"/>
    </source>
</evidence>
<keyword evidence="4" id="KW-0804">Transcription</keyword>
<protein>
    <submittedName>
        <fullName evidence="6">LysR family transcriptional regulator</fullName>
    </submittedName>
</protein>
<gene>
    <name evidence="6" type="ORF">JHE00_24210</name>
</gene>
<dbReference type="Proteomes" id="UP000635245">
    <property type="component" value="Unassembled WGS sequence"/>
</dbReference>
<dbReference type="CDD" id="cd08414">
    <property type="entry name" value="PBP2_LTTR_aromatics_like"/>
    <property type="match status" value="1"/>
</dbReference>
<dbReference type="InterPro" id="IPR036388">
    <property type="entry name" value="WH-like_DNA-bd_sf"/>
</dbReference>
<dbReference type="RefSeq" id="WP_200322038.1">
    <property type="nucleotide sequence ID" value="NZ_JAENJH010000006.1"/>
</dbReference>
<dbReference type="Gene3D" id="3.40.190.10">
    <property type="entry name" value="Periplasmic binding protein-like II"/>
    <property type="match status" value="2"/>
</dbReference>
<dbReference type="PANTHER" id="PTHR30346:SF0">
    <property type="entry name" value="HCA OPERON TRANSCRIPTIONAL ACTIVATOR HCAR"/>
    <property type="match status" value="1"/>
</dbReference>
<organism evidence="6 7">
    <name type="scientific">Prauserella cavernicola</name>
    <dbReference type="NCBI Taxonomy" id="2800127"/>
    <lineage>
        <taxon>Bacteria</taxon>
        <taxon>Bacillati</taxon>
        <taxon>Actinomycetota</taxon>
        <taxon>Actinomycetes</taxon>
        <taxon>Pseudonocardiales</taxon>
        <taxon>Pseudonocardiaceae</taxon>
        <taxon>Prauserella</taxon>
    </lineage>
</organism>